<dbReference type="PANTHER" id="PTHR11738">
    <property type="entry name" value="MHC CLASS I NK CELL RECEPTOR"/>
    <property type="match status" value="1"/>
</dbReference>
<evidence type="ECO:0000256" key="2">
    <source>
        <dbReference type="ARBA" id="ARBA00022475"/>
    </source>
</evidence>
<keyword evidence="4 12" id="KW-0732">Signal</keyword>
<sequence>MTPTLTALLCLGLSVGLRTPVQAGTLPKPTIWAEPGSAIHSGSPVTIWCQGTPGAKEYHLEKERSPRPLKRQEQLEPGDRAKFSITYMTERDAGRYGCLYRSPAGWSEHSDSLELVMVTGSYSKPSLSALPSPIVPSGGNVTLQCGTWERFDIFILTKEGDHRLSWALDSQYASGKTQALFPVGPVTASYWWAFRCYGCQRDRPHVWSYPSEPLELLVSGPKWNMNILIGVSVALVLLLSLLLFFLLRHRCQSKGRMSDAAMKDPLGKSMELYPLVRPLLLSRPPRTFCFPFNPVDPSLSHLTCFSAASTLTSPLGPQVVLL</sequence>
<keyword evidence="6 11" id="KW-1133">Transmembrane helix</keyword>
<dbReference type="GO" id="GO:0005886">
    <property type="term" value="C:plasma membrane"/>
    <property type="evidence" value="ECO:0007669"/>
    <property type="project" value="UniProtKB-SubCell"/>
</dbReference>
<evidence type="ECO:0000256" key="9">
    <source>
        <dbReference type="ARBA" id="ARBA00023180"/>
    </source>
</evidence>
<evidence type="ECO:0000313" key="14">
    <source>
        <dbReference type="Proteomes" id="UP000558488"/>
    </source>
</evidence>
<comment type="caution">
    <text evidence="13">The sequence shown here is derived from an EMBL/GenBank/DDBJ whole genome shotgun (WGS) entry which is preliminary data.</text>
</comment>
<keyword evidence="5" id="KW-0677">Repeat</keyword>
<dbReference type="AlphaFoldDB" id="A0A7J7QSI4"/>
<gene>
    <name evidence="13" type="ORF">mPipKuh1_008673</name>
</gene>
<dbReference type="GO" id="GO:0002764">
    <property type="term" value="P:immune response-regulating signaling pathway"/>
    <property type="evidence" value="ECO:0007669"/>
    <property type="project" value="TreeGrafter"/>
</dbReference>
<keyword evidence="9" id="KW-0325">Glycoprotein</keyword>
<dbReference type="InterPro" id="IPR050412">
    <property type="entry name" value="Ig-like_Receptors_ImmuneReg"/>
</dbReference>
<accession>A0A7J7QSI4</accession>
<evidence type="ECO:0000256" key="12">
    <source>
        <dbReference type="SAM" id="SignalP"/>
    </source>
</evidence>
<dbReference type="InterPro" id="IPR036179">
    <property type="entry name" value="Ig-like_dom_sf"/>
</dbReference>
<evidence type="ECO:0000256" key="1">
    <source>
        <dbReference type="ARBA" id="ARBA00004162"/>
    </source>
</evidence>
<dbReference type="InterPro" id="IPR013783">
    <property type="entry name" value="Ig-like_fold"/>
</dbReference>
<comment type="subcellular location">
    <subcellularLocation>
        <location evidence="1">Cell membrane</location>
        <topology evidence="1">Single-pass membrane protein</topology>
    </subcellularLocation>
</comment>
<feature type="transmembrane region" description="Helical" evidence="11">
    <location>
        <begin position="227"/>
        <end position="247"/>
    </location>
</feature>
<evidence type="ECO:0000256" key="11">
    <source>
        <dbReference type="SAM" id="Phobius"/>
    </source>
</evidence>
<reference evidence="13 14" key="1">
    <citation type="journal article" date="2020" name="Nature">
        <title>Six reference-quality genomes reveal evolution of bat adaptations.</title>
        <authorList>
            <person name="Jebb D."/>
            <person name="Huang Z."/>
            <person name="Pippel M."/>
            <person name="Hughes G.M."/>
            <person name="Lavrichenko K."/>
            <person name="Devanna P."/>
            <person name="Winkler S."/>
            <person name="Jermiin L.S."/>
            <person name="Skirmuntt E.C."/>
            <person name="Katzourakis A."/>
            <person name="Burkitt-Gray L."/>
            <person name="Ray D.A."/>
            <person name="Sullivan K.A.M."/>
            <person name="Roscito J.G."/>
            <person name="Kirilenko B.M."/>
            <person name="Davalos L.M."/>
            <person name="Corthals A.P."/>
            <person name="Power M.L."/>
            <person name="Jones G."/>
            <person name="Ransome R.D."/>
            <person name="Dechmann D.K.N."/>
            <person name="Locatelli A.G."/>
            <person name="Puechmaille S.J."/>
            <person name="Fedrigo O."/>
            <person name="Jarvis E.D."/>
            <person name="Hiller M."/>
            <person name="Vernes S.C."/>
            <person name="Myers E.W."/>
            <person name="Teeling E.C."/>
        </authorList>
    </citation>
    <scope>NUCLEOTIDE SEQUENCE [LARGE SCALE GENOMIC DNA]</scope>
    <source>
        <strain evidence="13">MPipKuh1</strain>
        <tissue evidence="13">Flight muscle</tissue>
    </source>
</reference>
<keyword evidence="3 11" id="KW-0812">Transmembrane</keyword>
<dbReference type="Pfam" id="PF13895">
    <property type="entry name" value="Ig_2"/>
    <property type="match status" value="1"/>
</dbReference>
<evidence type="ECO:0000256" key="10">
    <source>
        <dbReference type="ARBA" id="ARBA00023319"/>
    </source>
</evidence>
<name>A0A7J7QSI4_PIPKU</name>
<evidence type="ECO:0000256" key="7">
    <source>
        <dbReference type="ARBA" id="ARBA00023136"/>
    </source>
</evidence>
<evidence type="ECO:0008006" key="15">
    <source>
        <dbReference type="Google" id="ProtNLM"/>
    </source>
</evidence>
<keyword evidence="8" id="KW-1015">Disulfide bond</keyword>
<evidence type="ECO:0000256" key="4">
    <source>
        <dbReference type="ARBA" id="ARBA00022729"/>
    </source>
</evidence>
<protein>
    <recommendedName>
        <fullName evidence="15">Ig-like domain-containing protein</fullName>
    </recommendedName>
</protein>
<organism evidence="13 14">
    <name type="scientific">Pipistrellus kuhlii</name>
    <name type="common">Kuhl's pipistrelle</name>
    <dbReference type="NCBI Taxonomy" id="59472"/>
    <lineage>
        <taxon>Eukaryota</taxon>
        <taxon>Metazoa</taxon>
        <taxon>Chordata</taxon>
        <taxon>Craniata</taxon>
        <taxon>Vertebrata</taxon>
        <taxon>Euteleostomi</taxon>
        <taxon>Mammalia</taxon>
        <taxon>Eutheria</taxon>
        <taxon>Laurasiatheria</taxon>
        <taxon>Chiroptera</taxon>
        <taxon>Yangochiroptera</taxon>
        <taxon>Vespertilionidae</taxon>
        <taxon>Pipistrellus</taxon>
    </lineage>
</organism>
<keyword evidence="7 11" id="KW-0472">Membrane</keyword>
<proteinExistence type="predicted"/>
<dbReference type="EMBL" id="JACAGB010000176">
    <property type="protein sequence ID" value="KAF6266930.1"/>
    <property type="molecule type" value="Genomic_DNA"/>
</dbReference>
<dbReference type="Gene3D" id="2.60.40.10">
    <property type="entry name" value="Immunoglobulins"/>
    <property type="match status" value="2"/>
</dbReference>
<evidence type="ECO:0000256" key="6">
    <source>
        <dbReference type="ARBA" id="ARBA00022989"/>
    </source>
</evidence>
<keyword evidence="10" id="KW-0393">Immunoglobulin domain</keyword>
<dbReference type="SUPFAM" id="SSF48726">
    <property type="entry name" value="Immunoglobulin"/>
    <property type="match status" value="2"/>
</dbReference>
<dbReference type="PANTHER" id="PTHR11738:SF179">
    <property type="entry name" value="LEUKOCYTE IMMUNOGLOBULIN-LIKE RECEPTOR SUBFAMILY A MEMBER 5"/>
    <property type="match status" value="1"/>
</dbReference>
<evidence type="ECO:0000313" key="13">
    <source>
        <dbReference type="EMBL" id="KAF6266930.1"/>
    </source>
</evidence>
<evidence type="ECO:0000256" key="3">
    <source>
        <dbReference type="ARBA" id="ARBA00022692"/>
    </source>
</evidence>
<keyword evidence="2" id="KW-1003">Cell membrane</keyword>
<dbReference type="FunFam" id="2.60.40.10:FF:000049">
    <property type="entry name" value="Leukocyte immunoglobulin-like receptor subfamily B member 1"/>
    <property type="match status" value="2"/>
</dbReference>
<dbReference type="Proteomes" id="UP000558488">
    <property type="component" value="Unassembled WGS sequence"/>
</dbReference>
<evidence type="ECO:0000256" key="8">
    <source>
        <dbReference type="ARBA" id="ARBA00023157"/>
    </source>
</evidence>
<feature type="chain" id="PRO_5029873588" description="Ig-like domain-containing protein" evidence="12">
    <location>
        <begin position="24"/>
        <end position="322"/>
    </location>
</feature>
<feature type="signal peptide" evidence="12">
    <location>
        <begin position="1"/>
        <end position="23"/>
    </location>
</feature>
<evidence type="ECO:0000256" key="5">
    <source>
        <dbReference type="ARBA" id="ARBA00022737"/>
    </source>
</evidence>
<keyword evidence="14" id="KW-1185">Reference proteome</keyword>